<proteinExistence type="inferred from homology"/>
<comment type="catalytic activity">
    <reaction evidence="7 8">
        <text>L-homoserine + acetyl-CoA = O-acetyl-L-homoserine + CoA</text>
        <dbReference type="Rhea" id="RHEA:13701"/>
        <dbReference type="ChEBI" id="CHEBI:57287"/>
        <dbReference type="ChEBI" id="CHEBI:57288"/>
        <dbReference type="ChEBI" id="CHEBI:57476"/>
        <dbReference type="ChEBI" id="CHEBI:57716"/>
        <dbReference type="EC" id="2.3.1.31"/>
    </reaction>
</comment>
<dbReference type="UniPathway" id="UPA00051">
    <property type="reaction ID" value="UER00074"/>
</dbReference>
<comment type="caution">
    <text evidence="8">Lacks conserved residue(s) required for the propagation of feature annotation.</text>
</comment>
<dbReference type="HAMAP" id="MF_00295">
    <property type="entry name" value="MetA_acyltransf"/>
    <property type="match status" value="1"/>
</dbReference>
<dbReference type="EC" id="2.3.1.31" evidence="8"/>
<keyword evidence="6 8" id="KW-0012">Acyltransferase</keyword>
<keyword evidence="2 8" id="KW-0963">Cytoplasm</keyword>
<evidence type="ECO:0000256" key="8">
    <source>
        <dbReference type="HAMAP-Rule" id="MF_00295"/>
    </source>
</evidence>
<feature type="site" description="Important for substrate specificity" evidence="8">
    <location>
        <position position="191"/>
    </location>
</feature>
<evidence type="ECO:0000256" key="4">
    <source>
        <dbReference type="ARBA" id="ARBA00022679"/>
    </source>
</evidence>
<organism evidence="10">
    <name type="scientific">Lactobacillus delbrueckii subsp. lactis</name>
    <dbReference type="NCBI Taxonomy" id="29397"/>
    <lineage>
        <taxon>Bacteria</taxon>
        <taxon>Bacillati</taxon>
        <taxon>Bacillota</taxon>
        <taxon>Bacilli</taxon>
        <taxon>Lactobacillales</taxon>
        <taxon>Lactobacillaceae</taxon>
        <taxon>Lactobacillus</taxon>
    </lineage>
</organism>
<dbReference type="CDD" id="cd03131">
    <property type="entry name" value="GATase1_HTS"/>
    <property type="match status" value="1"/>
</dbReference>
<gene>
    <name evidence="8" type="primary">metAA</name>
    <name evidence="10" type="ORF">DQL93_05620</name>
</gene>
<reference evidence="10" key="1">
    <citation type="submission" date="2018-07" db="EMBL/GenBank/DDBJ databases">
        <authorList>
            <person name="Somerville V."/>
        </authorList>
    </citation>
    <scope>NUCLEOTIDE SEQUENCE</scope>
    <source>
        <strain evidence="10">NWC_2_2</strain>
    </source>
</reference>
<dbReference type="EMBL" id="CP031023">
    <property type="protein sequence ID" value="AZA16072.1"/>
    <property type="molecule type" value="Genomic_DNA"/>
</dbReference>
<feature type="active site" description="Acyl-thioester intermediate" evidence="8 9">
    <location>
        <position position="142"/>
    </location>
</feature>
<evidence type="ECO:0000256" key="5">
    <source>
        <dbReference type="ARBA" id="ARBA00023167"/>
    </source>
</evidence>
<accession>A0A061CBX3</accession>
<evidence type="ECO:0000256" key="7">
    <source>
        <dbReference type="ARBA" id="ARBA00049043"/>
    </source>
</evidence>
<evidence type="ECO:0000256" key="3">
    <source>
        <dbReference type="ARBA" id="ARBA00022605"/>
    </source>
</evidence>
<feature type="binding site" evidence="8">
    <location>
        <position position="247"/>
    </location>
    <ligand>
        <name>substrate</name>
    </ligand>
</feature>
<sequence>MPITLDKQLAAIDVLRQENIFVMDSQRARTQNIRPLKILVVNLMPKKANTEVQLLRHLANTPLQLEVEFLYMASHKSKNTSNEYLENYYRTFADIKDKRYDGMIITGAPVEQLPFQEVDYWSELCQLMEWSKTHVYSSLHLCWGAQAGLYYHFGIDKQPLEKKLSGIYEQEVVGTSPLLRGFDDSYRCPHSRYTTIYPDQLKKCSLQILAEGPEVGVAIAASDDLRQIYSFGHLEYSRDTLSEEYHRDLNAGINPLLPINYFPDDDPEKKPRLTWSLAASTFFSNWINYAVYQETPYDLAELD</sequence>
<dbReference type="RefSeq" id="WP_003614258.1">
    <property type="nucleotide sequence ID" value="NZ_BJLO01000029.1"/>
</dbReference>
<feature type="binding site" evidence="8">
    <location>
        <position position="191"/>
    </location>
    <ligand>
        <name>substrate</name>
    </ligand>
</feature>
<evidence type="ECO:0000256" key="9">
    <source>
        <dbReference type="PIRSR" id="PIRSR000450-1"/>
    </source>
</evidence>
<comment type="function">
    <text evidence="8">Transfers an acetyl group from acetyl-CoA to L-homoserine, forming acetyl-L-homoserine.</text>
</comment>
<comment type="pathway">
    <text evidence="8">Amino-acid biosynthesis; L-methionine biosynthesis via de novo pathway; O-acetyl-L-homoserine from L-homoserine: step 1/1.</text>
</comment>
<comment type="subcellular location">
    <subcellularLocation>
        <location evidence="1 8">Cytoplasm</location>
    </subcellularLocation>
</comment>
<dbReference type="SUPFAM" id="SSF52317">
    <property type="entry name" value="Class I glutamine amidotransferase-like"/>
    <property type="match status" value="1"/>
</dbReference>
<keyword evidence="3 8" id="KW-0028">Amino-acid biosynthesis</keyword>
<dbReference type="GO" id="GO:0008899">
    <property type="term" value="F:homoserine O-succinyltransferase activity"/>
    <property type="evidence" value="ECO:0007669"/>
    <property type="project" value="UniProtKB-UniRule"/>
</dbReference>
<dbReference type="GO" id="GO:0019281">
    <property type="term" value="P:L-methionine biosynthetic process from homoserine via O-succinyl-L-homoserine and cystathionine"/>
    <property type="evidence" value="ECO:0007669"/>
    <property type="project" value="InterPro"/>
</dbReference>
<comment type="similarity">
    <text evidence="8">Belongs to the MetA family.</text>
</comment>
<feature type="active site" evidence="8">
    <location>
        <position position="235"/>
    </location>
</feature>
<dbReference type="NCBIfam" id="TIGR01001">
    <property type="entry name" value="metA"/>
    <property type="match status" value="1"/>
</dbReference>
<dbReference type="GO" id="GO:0005737">
    <property type="term" value="C:cytoplasm"/>
    <property type="evidence" value="ECO:0007669"/>
    <property type="project" value="UniProtKB-SubCell"/>
</dbReference>
<keyword evidence="4 8" id="KW-0808">Transferase</keyword>
<dbReference type="Pfam" id="PF04204">
    <property type="entry name" value="HTS"/>
    <property type="match status" value="1"/>
</dbReference>
<feature type="site" description="Important for acyl-CoA specificity" evidence="8">
    <location>
        <position position="111"/>
    </location>
</feature>
<dbReference type="PANTHER" id="PTHR20919">
    <property type="entry name" value="HOMOSERINE O-SUCCINYLTRANSFERASE"/>
    <property type="match status" value="1"/>
</dbReference>
<dbReference type="PANTHER" id="PTHR20919:SF0">
    <property type="entry name" value="HOMOSERINE O-SUCCINYLTRANSFERASE"/>
    <property type="match status" value="1"/>
</dbReference>
<evidence type="ECO:0000313" key="10">
    <source>
        <dbReference type="EMBL" id="AZA16072.1"/>
    </source>
</evidence>
<dbReference type="GO" id="GO:0004414">
    <property type="term" value="F:homoserine O-acetyltransferase activity"/>
    <property type="evidence" value="ECO:0007669"/>
    <property type="project" value="UniProtKB-EC"/>
</dbReference>
<evidence type="ECO:0000256" key="1">
    <source>
        <dbReference type="ARBA" id="ARBA00004496"/>
    </source>
</evidence>
<protein>
    <recommendedName>
        <fullName evidence="8">Homoserine O-acetyltransferase</fullName>
        <shortName evidence="8">HAT</shortName>
        <ecNumber evidence="8">2.3.1.31</ecNumber>
    </recommendedName>
    <alternativeName>
        <fullName evidence="8">Homoserine transacetylase</fullName>
        <shortName evidence="8">HTA</shortName>
    </alternativeName>
</protein>
<dbReference type="FunFam" id="3.40.50.880:FF:000004">
    <property type="entry name" value="Homoserine O-succinyltransferase"/>
    <property type="match status" value="1"/>
</dbReference>
<dbReference type="PIRSF" id="PIRSF000450">
    <property type="entry name" value="H_ser_succinyltr"/>
    <property type="match status" value="1"/>
</dbReference>
<dbReference type="InterPro" id="IPR029062">
    <property type="entry name" value="Class_I_gatase-like"/>
</dbReference>
<evidence type="ECO:0000256" key="6">
    <source>
        <dbReference type="ARBA" id="ARBA00023315"/>
    </source>
</evidence>
<dbReference type="OrthoDB" id="9772423at2"/>
<dbReference type="Gene3D" id="3.40.50.880">
    <property type="match status" value="1"/>
</dbReference>
<feature type="binding site" evidence="8">
    <location>
        <position position="163"/>
    </location>
    <ligand>
        <name>substrate</name>
    </ligand>
</feature>
<dbReference type="InterPro" id="IPR033752">
    <property type="entry name" value="MetA_family"/>
</dbReference>
<keyword evidence="5 8" id="KW-0486">Methionine biosynthesis</keyword>
<name>A0A061CBX3_LACDL</name>
<dbReference type="AlphaFoldDB" id="A0A061CBX3"/>
<feature type="active site" description="Proton acceptor" evidence="8">
    <location>
        <position position="233"/>
    </location>
</feature>
<dbReference type="InterPro" id="IPR005697">
    <property type="entry name" value="HST_MetA"/>
</dbReference>
<evidence type="ECO:0000256" key="2">
    <source>
        <dbReference type="ARBA" id="ARBA00022490"/>
    </source>
</evidence>